<dbReference type="PANTHER" id="PTHR17985">
    <property type="entry name" value="SER/THR-RICH PROTEIN T10 IN DGCR REGION"/>
    <property type="match status" value="1"/>
</dbReference>
<dbReference type="PANTHER" id="PTHR17985:SF8">
    <property type="entry name" value="TRANSPORT AND GOLGI ORGANIZATION PROTEIN 2 HOMOLOG"/>
    <property type="match status" value="1"/>
</dbReference>
<dbReference type="Proteomes" id="UP000294564">
    <property type="component" value="Unassembled WGS sequence"/>
</dbReference>
<reference evidence="1 2" key="1">
    <citation type="submission" date="2019-03" db="EMBL/GenBank/DDBJ databases">
        <title>Genomic Encyclopedia of Type Strains, Phase IV (KMG-IV): sequencing the most valuable type-strain genomes for metagenomic binning, comparative biology and taxonomic classification.</title>
        <authorList>
            <person name="Goeker M."/>
        </authorList>
    </citation>
    <scope>NUCLEOTIDE SEQUENCE [LARGE SCALE GENOMIC DNA]</scope>
    <source>
        <strain evidence="1 2">DSM 14836</strain>
    </source>
</reference>
<dbReference type="AlphaFoldDB" id="A0A4V2SMR7"/>
<dbReference type="EMBL" id="SLXM01000001">
    <property type="protein sequence ID" value="TCP28346.1"/>
    <property type="molecule type" value="Genomic_DNA"/>
</dbReference>
<dbReference type="Pfam" id="PF05742">
    <property type="entry name" value="TANGO2"/>
    <property type="match status" value="1"/>
</dbReference>
<dbReference type="OrthoDB" id="4380123at2"/>
<organism evidence="1 2">
    <name type="scientific">Tenacibaculum skagerrakense</name>
    <dbReference type="NCBI Taxonomy" id="186571"/>
    <lineage>
        <taxon>Bacteria</taxon>
        <taxon>Pseudomonadati</taxon>
        <taxon>Bacteroidota</taxon>
        <taxon>Flavobacteriia</taxon>
        <taxon>Flavobacteriales</taxon>
        <taxon>Flavobacteriaceae</taxon>
        <taxon>Tenacibaculum</taxon>
    </lineage>
</organism>
<name>A0A4V2SMR7_9FLAO</name>
<accession>A0A4V2SMR7</accession>
<sequence length="253" mass="29512">MCTVTYLPLGKEGFIFTSNRDETPKRNTIEPKEYIEDNVALVYPKDELAGGTWIGLSDHNRLVCLLNGGYEIHEREVSYRMSRGVIVKQLLKTENAVDFVEKVDLQGIEPFTVVMLDWAENFKAYELVWTGYQKDFRQLKDEPHIWSSSTLYTSEMKYIRKEWFSDWLNKNEDFTQSDILKFHLDESNGEEVSLKMKRPYVETVSVTSVKKHKDSLELQYYDLLNDQTTMLAFQNKANEIKPTSVIPIIAKNI</sequence>
<gene>
    <name evidence="1" type="ORF">EV195_101522</name>
</gene>
<evidence type="ECO:0000313" key="1">
    <source>
        <dbReference type="EMBL" id="TCP28346.1"/>
    </source>
</evidence>
<comment type="caution">
    <text evidence="1">The sequence shown here is derived from an EMBL/GenBank/DDBJ whole genome shotgun (WGS) entry which is preliminary data.</text>
</comment>
<keyword evidence="2" id="KW-1185">Reference proteome</keyword>
<proteinExistence type="predicted"/>
<protein>
    <submittedName>
        <fullName evidence="1">Transport and Golgi organization protein 2</fullName>
    </submittedName>
</protein>
<evidence type="ECO:0000313" key="2">
    <source>
        <dbReference type="Proteomes" id="UP000294564"/>
    </source>
</evidence>
<dbReference type="InterPro" id="IPR008551">
    <property type="entry name" value="TANGO2"/>
</dbReference>
<dbReference type="RefSeq" id="WP_132792448.1">
    <property type="nucleotide sequence ID" value="NZ_SLXM01000001.1"/>
</dbReference>